<dbReference type="Proteomes" id="UP000510682">
    <property type="component" value="Chromosome"/>
</dbReference>
<proteinExistence type="predicted"/>
<dbReference type="GO" id="GO:0016020">
    <property type="term" value="C:membrane"/>
    <property type="evidence" value="ECO:0007669"/>
    <property type="project" value="UniProtKB-SubCell"/>
</dbReference>
<reference evidence="3" key="1">
    <citation type="submission" date="2020-07" db="EMBL/GenBank/DDBJ databases">
        <title>Description of Mycobacterium gordonae subsp. intergordonae subsp.nov. and Mycobacterium gordonae subsp. gordonae subsp. nov.</title>
        <authorList>
            <person name="Huang H."/>
        </authorList>
    </citation>
    <scope>NUCLEOTIDE SEQUENCE [LARGE SCALE GENOMIC DNA]</scope>
    <source>
        <strain evidence="3">24T</strain>
    </source>
</reference>
<dbReference type="RefSeq" id="WP_180914829.1">
    <property type="nucleotide sequence ID" value="NZ_CP059165.1"/>
</dbReference>
<accession>A0A7D6DWK1</accession>
<sequence length="147" mass="16510">MVLALVIVVGWLGFRFFESRRDQQRDAVYLQAARQGAVNLTTIEYTEVDKDIQRILESSTGEFLDDFRKRSQPFIDVVKQVQSKAVGTVTEAALESVDGDHARVLVAVSVKTSNVGATDQQPRLWRMRIDVQKIGETAKISNVQFVP</sequence>
<comment type="subcellular location">
    <subcellularLocation>
        <location evidence="1">Membrane</location>
    </subcellularLocation>
</comment>
<dbReference type="PANTHER" id="PTHR37042:SF4">
    <property type="entry name" value="OUTER MEMBRANE PROTEIN RV1973"/>
    <property type="match status" value="1"/>
</dbReference>
<evidence type="ECO:0000313" key="4">
    <source>
        <dbReference type="Proteomes" id="UP000510682"/>
    </source>
</evidence>
<dbReference type="AlphaFoldDB" id="A0A7D6DWK1"/>
<name>A0A7D6DWK1_9MYCO</name>
<evidence type="ECO:0000313" key="3">
    <source>
        <dbReference type="EMBL" id="QLL06248.1"/>
    </source>
</evidence>
<dbReference type="PANTHER" id="PTHR37042">
    <property type="entry name" value="OUTER MEMBRANE PROTEIN RV1973"/>
    <property type="match status" value="1"/>
</dbReference>
<organism evidence="3 4">
    <name type="scientific">Mycobacterium vicinigordonae</name>
    <dbReference type="NCBI Taxonomy" id="1719132"/>
    <lineage>
        <taxon>Bacteria</taxon>
        <taxon>Bacillati</taxon>
        <taxon>Actinomycetota</taxon>
        <taxon>Actinomycetes</taxon>
        <taxon>Mycobacteriales</taxon>
        <taxon>Mycobacteriaceae</taxon>
        <taxon>Mycobacterium</taxon>
    </lineage>
</organism>
<evidence type="ECO:0000256" key="2">
    <source>
        <dbReference type="ARBA" id="ARBA00023136"/>
    </source>
</evidence>
<dbReference type="EMBL" id="CP059165">
    <property type="protein sequence ID" value="QLL06248.1"/>
    <property type="molecule type" value="Genomic_DNA"/>
</dbReference>
<dbReference type="KEGG" id="mgor:H0P51_21165"/>
<protein>
    <submittedName>
        <fullName evidence="3">Mammalian cell entry protein</fullName>
    </submittedName>
</protein>
<gene>
    <name evidence="3" type="ORF">H0P51_21165</name>
</gene>
<keyword evidence="4" id="KW-1185">Reference proteome</keyword>
<evidence type="ECO:0000256" key="1">
    <source>
        <dbReference type="ARBA" id="ARBA00004370"/>
    </source>
</evidence>
<keyword evidence="2" id="KW-0472">Membrane</keyword>
<reference evidence="3" key="2">
    <citation type="submission" date="2020-07" db="EMBL/GenBank/DDBJ databases">
        <authorList>
            <person name="Yu X."/>
        </authorList>
    </citation>
    <scope>NUCLEOTIDE SEQUENCE [LARGE SCALE GENOMIC DNA]</scope>
    <source>
        <strain evidence="3">24T</strain>
    </source>
</reference>